<sequence length="523" mass="58414">MLSPFSDRLGTNYVPSDEEIEQIKDDLSWRTEELARLDDRIRELSEQRDKIQAYVDSHKALISHPRRLPLDILEAIFLACLPTKRNAAMSVQEAPLLLCRICSSWRVAAIEFMPRLWTSLHIFVDFVTVKDSRNEAVDQWLQRAANCPISLSIAHGASGWPVPTDEAVRALAKSLATSWSSWRHVEFASLSSVMSQVFEEIRQAPPRLESFMFTGDLSLLSPLNLLDAPSLRRLSLQTTGRLHFAPTLSVAWHELTHLGLECTSNPEQAIPLRDIILLLQKCSQLVSLSATPASALEIPGDSGLPQAVLPLLDTFIVPSYWRLSPGTFKCIVDHLSMPQLRHLHVQATNLNAAPLPFPLAFVGEKLPLVEDFSLHLGSFTKELLLATLQSFGSLNRLVVDAYVWAASNWGPDSPACGTIPLLEILTNTSVCPRLHELVVINLKQLTTITLDAFLQMRIQMEPECRLRHLRLSFHRAWGHMQKCPSPTTVESYLAEGLEISIDRGNPPILMPSAFTGLPPETYA</sequence>
<organism evidence="1 2">
    <name type="scientific">Favolaschia claudopus</name>
    <dbReference type="NCBI Taxonomy" id="2862362"/>
    <lineage>
        <taxon>Eukaryota</taxon>
        <taxon>Fungi</taxon>
        <taxon>Dikarya</taxon>
        <taxon>Basidiomycota</taxon>
        <taxon>Agaricomycotina</taxon>
        <taxon>Agaricomycetes</taxon>
        <taxon>Agaricomycetidae</taxon>
        <taxon>Agaricales</taxon>
        <taxon>Marasmiineae</taxon>
        <taxon>Mycenaceae</taxon>
        <taxon>Favolaschia</taxon>
    </lineage>
</organism>
<dbReference type="EMBL" id="JAWWNJ010000024">
    <property type="protein sequence ID" value="KAK7031477.1"/>
    <property type="molecule type" value="Genomic_DNA"/>
</dbReference>
<dbReference type="SUPFAM" id="SSF52047">
    <property type="entry name" value="RNI-like"/>
    <property type="match status" value="1"/>
</dbReference>
<keyword evidence="2" id="KW-1185">Reference proteome</keyword>
<reference evidence="1 2" key="1">
    <citation type="journal article" date="2024" name="J Genomics">
        <title>Draft genome sequencing and assembly of Favolaschia claudopus CIRM-BRFM 2984 isolated from oak limbs.</title>
        <authorList>
            <person name="Navarro D."/>
            <person name="Drula E."/>
            <person name="Chaduli D."/>
            <person name="Cazenave R."/>
            <person name="Ahrendt S."/>
            <person name="Wang J."/>
            <person name="Lipzen A."/>
            <person name="Daum C."/>
            <person name="Barry K."/>
            <person name="Grigoriev I.V."/>
            <person name="Favel A."/>
            <person name="Rosso M.N."/>
            <person name="Martin F."/>
        </authorList>
    </citation>
    <scope>NUCLEOTIDE SEQUENCE [LARGE SCALE GENOMIC DNA]</scope>
    <source>
        <strain evidence="1 2">CIRM-BRFM 2984</strain>
    </source>
</reference>
<name>A0AAW0BYR4_9AGAR</name>
<evidence type="ECO:0008006" key="3">
    <source>
        <dbReference type="Google" id="ProtNLM"/>
    </source>
</evidence>
<dbReference type="Proteomes" id="UP001362999">
    <property type="component" value="Unassembled WGS sequence"/>
</dbReference>
<evidence type="ECO:0000313" key="1">
    <source>
        <dbReference type="EMBL" id="KAK7031477.1"/>
    </source>
</evidence>
<evidence type="ECO:0000313" key="2">
    <source>
        <dbReference type="Proteomes" id="UP001362999"/>
    </source>
</evidence>
<protein>
    <recommendedName>
        <fullName evidence="3">F-box domain-containing protein</fullName>
    </recommendedName>
</protein>
<accession>A0AAW0BYR4</accession>
<comment type="caution">
    <text evidence="1">The sequence shown here is derived from an EMBL/GenBank/DDBJ whole genome shotgun (WGS) entry which is preliminary data.</text>
</comment>
<dbReference type="Gene3D" id="3.80.10.10">
    <property type="entry name" value="Ribonuclease Inhibitor"/>
    <property type="match status" value="1"/>
</dbReference>
<gene>
    <name evidence="1" type="ORF">R3P38DRAFT_816931</name>
</gene>
<dbReference type="InterPro" id="IPR032675">
    <property type="entry name" value="LRR_dom_sf"/>
</dbReference>
<proteinExistence type="predicted"/>
<dbReference type="AlphaFoldDB" id="A0AAW0BYR4"/>